<dbReference type="AlphaFoldDB" id="A0A4U1CWP7"/>
<evidence type="ECO:0000313" key="5">
    <source>
        <dbReference type="Proteomes" id="UP000309488"/>
    </source>
</evidence>
<evidence type="ECO:0000256" key="2">
    <source>
        <dbReference type="PROSITE-ProRule" id="PRU00335"/>
    </source>
</evidence>
<keyword evidence="5" id="KW-1185">Reference proteome</keyword>
<organism evidence="4 5">
    <name type="scientific">Pedobacter polaris</name>
    <dbReference type="NCBI Taxonomy" id="2571273"/>
    <lineage>
        <taxon>Bacteria</taxon>
        <taxon>Pseudomonadati</taxon>
        <taxon>Bacteroidota</taxon>
        <taxon>Sphingobacteriia</taxon>
        <taxon>Sphingobacteriales</taxon>
        <taxon>Sphingobacteriaceae</taxon>
        <taxon>Pedobacter</taxon>
    </lineage>
</organism>
<dbReference type="EMBL" id="SWBR01000001">
    <property type="protein sequence ID" value="TKC13186.1"/>
    <property type="molecule type" value="Genomic_DNA"/>
</dbReference>
<dbReference type="Proteomes" id="UP000309488">
    <property type="component" value="Unassembled WGS sequence"/>
</dbReference>
<sequence length="196" mass="23078">MRIRDEDKVNLVKQKALESFVKDGFEGFSMNKLAKNCNISVATLYIYYKDKDDLIISIAKEEGDKMADAMIKNFDPKASFEDGMRIQWKNRYEYVMENPLAYLFFEQLRTSTYQVKFLENFMKKFKVIISEFMHNVVGRGEINMMPLEVFWSVAYAPLYSLIRFDREGQSVGGMPFKMTDRVLWQTFDLVIKALKN</sequence>
<dbReference type="PANTHER" id="PTHR43479">
    <property type="entry name" value="ACREF/ENVCD OPERON REPRESSOR-RELATED"/>
    <property type="match status" value="1"/>
</dbReference>
<dbReference type="OrthoDB" id="6430772at2"/>
<dbReference type="GO" id="GO:0003677">
    <property type="term" value="F:DNA binding"/>
    <property type="evidence" value="ECO:0007669"/>
    <property type="project" value="UniProtKB-UniRule"/>
</dbReference>
<accession>A0A4U1CWP7</accession>
<proteinExistence type="predicted"/>
<reference evidence="4 5" key="1">
    <citation type="submission" date="2019-04" db="EMBL/GenBank/DDBJ databases">
        <title>Pedobacter sp. RP-3-22 sp. nov., isolated from Arctic soil.</title>
        <authorList>
            <person name="Dahal R.H."/>
            <person name="Kim D.-U."/>
        </authorList>
    </citation>
    <scope>NUCLEOTIDE SEQUENCE [LARGE SCALE GENOMIC DNA]</scope>
    <source>
        <strain evidence="4 5">RP-3-22</strain>
    </source>
</reference>
<evidence type="ECO:0000313" key="4">
    <source>
        <dbReference type="EMBL" id="TKC13186.1"/>
    </source>
</evidence>
<name>A0A4U1CWP7_9SPHI</name>
<dbReference type="Gene3D" id="1.10.357.10">
    <property type="entry name" value="Tetracycline Repressor, domain 2"/>
    <property type="match status" value="1"/>
</dbReference>
<dbReference type="InterPro" id="IPR009057">
    <property type="entry name" value="Homeodomain-like_sf"/>
</dbReference>
<dbReference type="Pfam" id="PF00440">
    <property type="entry name" value="TetR_N"/>
    <property type="match status" value="1"/>
</dbReference>
<evidence type="ECO:0000256" key="1">
    <source>
        <dbReference type="ARBA" id="ARBA00023125"/>
    </source>
</evidence>
<comment type="caution">
    <text evidence="4">The sequence shown here is derived from an EMBL/GenBank/DDBJ whole genome shotgun (WGS) entry which is preliminary data.</text>
</comment>
<dbReference type="PANTHER" id="PTHR43479:SF11">
    <property type="entry name" value="ACREF_ENVCD OPERON REPRESSOR-RELATED"/>
    <property type="match status" value="1"/>
</dbReference>
<feature type="DNA-binding region" description="H-T-H motif" evidence="2">
    <location>
        <begin position="29"/>
        <end position="48"/>
    </location>
</feature>
<dbReference type="PROSITE" id="PS50977">
    <property type="entry name" value="HTH_TETR_2"/>
    <property type="match status" value="1"/>
</dbReference>
<protein>
    <submittedName>
        <fullName evidence="4">TetR/AcrR family transcriptional regulator</fullName>
    </submittedName>
</protein>
<dbReference type="SUPFAM" id="SSF46689">
    <property type="entry name" value="Homeodomain-like"/>
    <property type="match status" value="1"/>
</dbReference>
<dbReference type="RefSeq" id="WP_136839307.1">
    <property type="nucleotide sequence ID" value="NZ_SWBR01000001.1"/>
</dbReference>
<dbReference type="InterPro" id="IPR050624">
    <property type="entry name" value="HTH-type_Tx_Regulator"/>
</dbReference>
<gene>
    <name evidence="4" type="ORF">FA048_06140</name>
</gene>
<keyword evidence="1 2" id="KW-0238">DNA-binding</keyword>
<evidence type="ECO:0000259" key="3">
    <source>
        <dbReference type="PROSITE" id="PS50977"/>
    </source>
</evidence>
<feature type="domain" description="HTH tetR-type" evidence="3">
    <location>
        <begin position="6"/>
        <end position="66"/>
    </location>
</feature>
<dbReference type="InterPro" id="IPR001647">
    <property type="entry name" value="HTH_TetR"/>
</dbReference>